<feature type="region of interest" description="Disordered" evidence="2">
    <location>
        <begin position="1"/>
        <end position="34"/>
    </location>
</feature>
<evidence type="ECO:0000313" key="6">
    <source>
        <dbReference type="Proteomes" id="UP000002668"/>
    </source>
</evidence>
<dbReference type="OMA" id="KRAYGAP"/>
<dbReference type="InterPro" id="IPR019451">
    <property type="entry name" value="Rtp1_C1"/>
</dbReference>
<reference evidence="6" key="1">
    <citation type="journal article" date="2011" name="Nat. Commun.">
        <title>Effector diversification within compartments of the Leptosphaeria maculans genome affected by Repeat-Induced Point mutations.</title>
        <authorList>
            <person name="Rouxel T."/>
            <person name="Grandaubert J."/>
            <person name="Hane J.K."/>
            <person name="Hoede C."/>
            <person name="van de Wouw A.P."/>
            <person name="Couloux A."/>
            <person name="Dominguez V."/>
            <person name="Anthouard V."/>
            <person name="Bally P."/>
            <person name="Bourras S."/>
            <person name="Cozijnsen A.J."/>
            <person name="Ciuffetti L.M."/>
            <person name="Degrave A."/>
            <person name="Dilmaghani A."/>
            <person name="Duret L."/>
            <person name="Fudal I."/>
            <person name="Goodwin S.B."/>
            <person name="Gout L."/>
            <person name="Glaser N."/>
            <person name="Linglin J."/>
            <person name="Kema G.H.J."/>
            <person name="Lapalu N."/>
            <person name="Lawrence C.B."/>
            <person name="May K."/>
            <person name="Meyer M."/>
            <person name="Ollivier B."/>
            <person name="Poulain J."/>
            <person name="Schoch C.L."/>
            <person name="Simon A."/>
            <person name="Spatafora J.W."/>
            <person name="Stachowiak A."/>
            <person name="Turgeon B.G."/>
            <person name="Tyler B.M."/>
            <person name="Vincent D."/>
            <person name="Weissenbach J."/>
            <person name="Amselem J."/>
            <person name="Quesneville H."/>
            <person name="Oliver R.P."/>
            <person name="Wincker P."/>
            <person name="Balesdent M.-H."/>
            <person name="Howlett B.J."/>
        </authorList>
    </citation>
    <scope>NUCLEOTIDE SEQUENCE [LARGE SCALE GENOMIC DNA]</scope>
    <source>
        <strain evidence="6">JN3 / isolate v23.1.3 / race Av1-4-5-6-7-8</strain>
    </source>
</reference>
<accession>E4ZM16</accession>
<feature type="domain" description="RNA polymerase II assembly factor Rtp1 C-terminal" evidence="3">
    <location>
        <begin position="1088"/>
        <end position="1121"/>
    </location>
</feature>
<dbReference type="GeneID" id="13287074"/>
<dbReference type="eggNOG" id="ENOG502SDA6">
    <property type="taxonomic scope" value="Eukaryota"/>
</dbReference>
<gene>
    <name evidence="5" type="ORF">LEMA_P050710.1</name>
</gene>
<feature type="compositionally biased region" description="Basic and acidic residues" evidence="2">
    <location>
        <begin position="1"/>
        <end position="11"/>
    </location>
</feature>
<evidence type="ECO:0000313" key="5">
    <source>
        <dbReference type="EMBL" id="CBX92365.1"/>
    </source>
</evidence>
<dbReference type="HOGENOM" id="CLU_006300_1_0_1"/>
<organism evidence="6">
    <name type="scientific">Leptosphaeria maculans (strain JN3 / isolate v23.1.3 / race Av1-4-5-6-7-8)</name>
    <name type="common">Blackleg fungus</name>
    <name type="synonym">Phoma lingam</name>
    <dbReference type="NCBI Taxonomy" id="985895"/>
    <lineage>
        <taxon>Eukaryota</taxon>
        <taxon>Fungi</taxon>
        <taxon>Dikarya</taxon>
        <taxon>Ascomycota</taxon>
        <taxon>Pezizomycotina</taxon>
        <taxon>Dothideomycetes</taxon>
        <taxon>Pleosporomycetidae</taxon>
        <taxon>Pleosporales</taxon>
        <taxon>Pleosporineae</taxon>
        <taxon>Leptosphaeriaceae</taxon>
        <taxon>Plenodomus</taxon>
        <taxon>Plenodomus lingam/Leptosphaeria maculans species complex</taxon>
    </lineage>
</organism>
<dbReference type="GO" id="GO:0009306">
    <property type="term" value="P:protein secretion"/>
    <property type="evidence" value="ECO:0007669"/>
    <property type="project" value="TreeGrafter"/>
</dbReference>
<dbReference type="Pfam" id="PF10304">
    <property type="entry name" value="RTP1_C2"/>
    <property type="match status" value="1"/>
</dbReference>
<dbReference type="PANTHER" id="PTHR20959:SF1">
    <property type="entry name" value="TRANSPORT AND GOLGI ORGANIZATION PROTEIN 6 HOMOLOG"/>
    <property type="match status" value="1"/>
</dbReference>
<evidence type="ECO:0000256" key="2">
    <source>
        <dbReference type="SAM" id="MobiDB-lite"/>
    </source>
</evidence>
<dbReference type="AlphaFoldDB" id="E4ZM16"/>
<dbReference type="Pfam" id="PF10363">
    <property type="entry name" value="RTP1_C1"/>
    <property type="match status" value="1"/>
</dbReference>
<dbReference type="SUPFAM" id="SSF48371">
    <property type="entry name" value="ARM repeat"/>
    <property type="match status" value="1"/>
</dbReference>
<dbReference type="Proteomes" id="UP000002668">
    <property type="component" value="Genome"/>
</dbReference>
<comment type="similarity">
    <text evidence="1">Belongs to the Tango6 family.</text>
</comment>
<name>E4ZM16_LEPMJ</name>
<protein>
    <submittedName>
        <fullName evidence="5">Similar to protein required for cell viability</fullName>
    </submittedName>
</protein>
<evidence type="ECO:0000256" key="1">
    <source>
        <dbReference type="ARBA" id="ARBA00005724"/>
    </source>
</evidence>
<keyword evidence="6" id="KW-1185">Reference proteome</keyword>
<feature type="domain" description="RNA polymerase II assembly factor Rtp1 C-terminal" evidence="4">
    <location>
        <begin position="782"/>
        <end position="906"/>
    </location>
</feature>
<proteinExistence type="inferred from homology"/>
<dbReference type="VEuPathDB" id="FungiDB:LEMA_P050710.1"/>
<dbReference type="InterPro" id="IPR016024">
    <property type="entry name" value="ARM-type_fold"/>
</dbReference>
<dbReference type="InterPro" id="IPR039600">
    <property type="entry name" value="TANGO6/Rtp1"/>
</dbReference>
<evidence type="ECO:0000259" key="4">
    <source>
        <dbReference type="Pfam" id="PF10363"/>
    </source>
</evidence>
<dbReference type="OrthoDB" id="39591at2759"/>
<sequence>MLRGSAREEATSRGVLRGRPAVVDNGQRISDDAPKGLSLATMKGKALVRQSGRGRKANESPGPTTLALGLILSLSTDVHPLLHVPMDVTKDAVDAAANLLGPYLQNSPTRDTNLHLDRSELVKQAIYHLKAINTANLMADVNTPYDASLAGVAYGLFDLVMLLGIIPHLSPGVAFSQRPKSVLSVTSAQFPSTGERDEMLSEVIDHLLPILEQNRTGVQPLLSQRVLPDIVTALAELSFSPTSNPKTRQKYQSDFHRVILETPTSRLLPILTTLLQQPLPPWLKPVVSNELSHLPFREKGIRHIIEFLSLSYLSKTSQIPQDALGPQSQIPIPIEAIAHASRLLVLPPTGTRQDKWLRCLAPQLLSLLDGESGKELARAAGQIIADGILSKKTTGAPGTVGWDLFVMPIFQKIYPKQIEAEFPTMHHGDEVLVQDLDLKLALKRLVAILSSSSHAGLMKRLVGPLLLPLWALLNFAKARPSLDNEWTRLSQTSLSRYLATCCEAKYVDKIALNLFWDGDTSWIFGSGSHGGVEIRRRSGEISGPSAMSSILTRIENLSTRVELLAFLLVDADIPDAIAGTIFLMVTKRWLSPAKKATASLTYETDTDLLAPLIDAKLSEMLAIKFKDKFARSPRNIIELMAQLIQNTVDRYKLKLPAGSKSLAASCAMFEHIVKQKDGDQREAHAAGGDTTDDDLVTYALGILNALMSSPGFQQSPEIIAALNTTLPSLTYLTQQHSNADISTLIRSSASTLLQLISALNSSATATTTPFIDPLSDYRATLKTVLSEITSADPPNRVWALSTLHSLIRNPIAFPVVDIPSLIHMLLSSSLADPESYVHTAAAPVILSLAIRIPTFVVKTITEAFLDIDEVSLKSGHGKEAEEKERALQESLDYRLRIGELLHTIVLSQELWQGPSSNKGTHYETLRQIFKACLVLASRRGRRHDTQTSRILISNASRRIQEETEEAWGGPVPNVLEPEGHDPKDQAELDALSNILREWEDTGLEEDVRIRTSALSVLSTVLEYRLDLLPQAMVDTSLQMVLTMLAMETSRGKAMLRRAGLLVLLGLLRGLDTALDEDRGGVADVNIMQQREIEKIIRWVKDEDGDALTRGHAASVLEGLETMRMKKLYRIRDGGLRLGPNLELEGKLRGLDVTPGGNRDTTTRGTMVEEVE</sequence>
<evidence type="ECO:0000259" key="3">
    <source>
        <dbReference type="Pfam" id="PF10304"/>
    </source>
</evidence>
<dbReference type="InParanoid" id="E4ZM16"/>
<dbReference type="EMBL" id="FP929094">
    <property type="protein sequence ID" value="CBX92365.1"/>
    <property type="molecule type" value="Genomic_DNA"/>
</dbReference>
<dbReference type="PANTHER" id="PTHR20959">
    <property type="entry name" value="TRANSPORT AND GOLGI ORGANIZATION PROTEIN 6 FAMILY MEMBER"/>
    <property type="match status" value="1"/>
</dbReference>
<dbReference type="InterPro" id="IPR019414">
    <property type="entry name" value="Rtp1_C2"/>
</dbReference>